<evidence type="ECO:0000259" key="2">
    <source>
        <dbReference type="SMART" id="SM00833"/>
    </source>
</evidence>
<comment type="caution">
    <text evidence="3">The sequence shown here is derived from an EMBL/GenBank/DDBJ whole genome shotgun (WGS) entry which is preliminary data.</text>
</comment>
<feature type="compositionally biased region" description="Low complexity" evidence="1">
    <location>
        <begin position="399"/>
        <end position="417"/>
    </location>
</feature>
<dbReference type="PANTHER" id="PTHR43603:SF1">
    <property type="entry name" value="ZINC-REGULATED GTPASE METALLOPROTEIN ACTIVATOR 1"/>
    <property type="match status" value="1"/>
</dbReference>
<keyword evidence="4" id="KW-1185">Reference proteome</keyword>
<dbReference type="PANTHER" id="PTHR43603">
    <property type="entry name" value="COBW DOMAIN-CONTAINING PROTEIN DDB_G0274527"/>
    <property type="match status" value="1"/>
</dbReference>
<protein>
    <recommendedName>
        <fullName evidence="2">CobW C-terminal domain-containing protein</fullName>
    </recommendedName>
</protein>
<evidence type="ECO:0000256" key="1">
    <source>
        <dbReference type="SAM" id="MobiDB-lite"/>
    </source>
</evidence>
<proteinExistence type="predicted"/>
<dbReference type="InterPro" id="IPR027417">
    <property type="entry name" value="P-loop_NTPase"/>
</dbReference>
<feature type="domain" description="CobW C-terminal" evidence="2">
    <location>
        <begin position="315"/>
        <end position="557"/>
    </location>
</feature>
<dbReference type="InterPro" id="IPR051927">
    <property type="entry name" value="Zn_Chap_cDPG_Synth"/>
</dbReference>
<dbReference type="AlphaFoldDB" id="A0A9P7GUS5"/>
<dbReference type="CDD" id="cd03112">
    <property type="entry name" value="CobW-like"/>
    <property type="match status" value="1"/>
</dbReference>
<feature type="compositionally biased region" description="Polar residues" evidence="1">
    <location>
        <begin position="387"/>
        <end position="398"/>
    </location>
</feature>
<dbReference type="SMART" id="SM00833">
    <property type="entry name" value="CobW_C"/>
    <property type="match status" value="1"/>
</dbReference>
<dbReference type="Gene3D" id="3.40.50.300">
    <property type="entry name" value="P-loop containing nucleotide triphosphate hydrolases"/>
    <property type="match status" value="1"/>
</dbReference>
<feature type="compositionally biased region" description="Basic and acidic residues" evidence="1">
    <location>
        <begin position="574"/>
        <end position="584"/>
    </location>
</feature>
<feature type="compositionally biased region" description="Acidic residues" evidence="1">
    <location>
        <begin position="345"/>
        <end position="378"/>
    </location>
</feature>
<dbReference type="SUPFAM" id="SSF90002">
    <property type="entry name" value="Hypothetical protein YjiA, C-terminal domain"/>
    <property type="match status" value="1"/>
</dbReference>
<dbReference type="Pfam" id="PF02492">
    <property type="entry name" value="cobW"/>
    <property type="match status" value="2"/>
</dbReference>
<dbReference type="InterPro" id="IPR011629">
    <property type="entry name" value="CobW-like_C"/>
</dbReference>
<dbReference type="Proteomes" id="UP000782241">
    <property type="component" value="Unassembled WGS sequence"/>
</dbReference>
<feature type="region of interest" description="Disordered" evidence="1">
    <location>
        <begin position="345"/>
        <end position="450"/>
    </location>
</feature>
<name>A0A9P7GUS5_9HYPO</name>
<dbReference type="Pfam" id="PF07683">
    <property type="entry name" value="CobW_C"/>
    <property type="match status" value="1"/>
</dbReference>
<sequence>MAKNKAKKVTKTKGHKKASIPPKALPVTLLSGFLGAGKTTLLQHILRSEHGLRIAVVVNDIGAINVDASLIKQTHRLTKTQEKVIALQNGCICCTLRGDLLEELVRLAQLQEFDYIIIESSGISEPEQVAETFDSRLAEQMEAMGSVEGVPGLDADMIKTLEQLKEAGGLEKFARLDTTVTVIDAFTMMHDFDTDDLISSRRDDVTPEDERTVSDLMVDQIEFADVIILNKLDMVDQSTRPRLLSLIKKLNHRAKILESSYGKVNVKQIVNTGMFNLEVAQSGYGWLQDLHDMTVREVNGRKVVTPKPETEEYSVRSCIYSRHRPFHPRRLWALLYDKFILQLEQPEDDEEDEEDEDDEDEDDEGEEEDDDEDLEMVDYPEVGDTVSDATGTEQDVQDSSSSGGKRSAPSSPRSSHSTIETAPSPEPASKKQKLDDAETPDSDELCPPPNEVILETKRKHPVFARLFRSKGEFFLATRPHRAGDWSQAGAMLTMTGGRPWFCTLPPEEYTTGDPEVDGLVQHDIKKGGEWGDRRQELVFIGENLDHEAIESILDECLLTDEEFSDWEAVMRDGTKNDEQKREALEDLFDDGFPDWSGDGEEDHEGHDPSHSHGLRSIKAHIQEVD</sequence>
<reference evidence="3" key="1">
    <citation type="submission" date="2021-04" db="EMBL/GenBank/DDBJ databases">
        <title>Draft genome of Fusarium avenaceum strain F156N33, isolated from an atmospheric sample in Virginia.</title>
        <authorList>
            <person name="Yang S."/>
            <person name="Vinatzer B.A."/>
            <person name="Coleman J."/>
        </authorList>
    </citation>
    <scope>NUCLEOTIDE SEQUENCE</scope>
    <source>
        <strain evidence="3">F156N33</strain>
    </source>
</reference>
<gene>
    <name evidence="3" type="ORF">KAF25_010289</name>
</gene>
<organism evidence="3 4">
    <name type="scientific">Fusarium avenaceum</name>
    <dbReference type="NCBI Taxonomy" id="40199"/>
    <lineage>
        <taxon>Eukaryota</taxon>
        <taxon>Fungi</taxon>
        <taxon>Dikarya</taxon>
        <taxon>Ascomycota</taxon>
        <taxon>Pezizomycotina</taxon>
        <taxon>Sordariomycetes</taxon>
        <taxon>Hypocreomycetidae</taxon>
        <taxon>Hypocreales</taxon>
        <taxon>Nectriaceae</taxon>
        <taxon>Fusarium</taxon>
        <taxon>Fusarium tricinctum species complex</taxon>
    </lineage>
</organism>
<feature type="region of interest" description="Disordered" evidence="1">
    <location>
        <begin position="574"/>
        <end position="625"/>
    </location>
</feature>
<evidence type="ECO:0000313" key="4">
    <source>
        <dbReference type="Proteomes" id="UP000782241"/>
    </source>
</evidence>
<dbReference type="EMBL" id="JAGPUO010000020">
    <property type="protein sequence ID" value="KAG5656736.1"/>
    <property type="molecule type" value="Genomic_DNA"/>
</dbReference>
<accession>A0A9P7GUS5</accession>
<dbReference type="InterPro" id="IPR003495">
    <property type="entry name" value="CobW/HypB/UreG_nucleotide-bd"/>
</dbReference>
<dbReference type="SUPFAM" id="SSF52540">
    <property type="entry name" value="P-loop containing nucleoside triphosphate hydrolases"/>
    <property type="match status" value="1"/>
</dbReference>
<evidence type="ECO:0000313" key="3">
    <source>
        <dbReference type="EMBL" id="KAG5656736.1"/>
    </source>
</evidence>
<feature type="compositionally biased region" description="Acidic residues" evidence="1">
    <location>
        <begin position="585"/>
        <end position="602"/>
    </location>
</feature>